<accession>A0ABQ6R7Q9</accession>
<proteinExistence type="predicted"/>
<keyword evidence="2" id="KW-1185">Reference proteome</keyword>
<gene>
    <name evidence="1" type="ORF">ERX35_007940</name>
</gene>
<dbReference type="Proteomes" id="UP000295735">
    <property type="component" value="Unassembled WGS sequence"/>
</dbReference>
<name>A0ABQ6R7Q9_9STAP</name>
<reference evidence="1 2" key="1">
    <citation type="submission" date="2019-09" db="EMBL/GenBank/DDBJ databases">
        <authorList>
            <person name="Mazhar S."/>
            <person name="Altermann E."/>
            <person name="Hill C."/>
            <person name="Mcauliffe O."/>
        </authorList>
    </citation>
    <scope>NUCLEOTIDE SEQUENCE [LARGE SCALE GENOMIC DNA]</scope>
    <source>
        <strain evidence="1 2">ATCC 51831</strain>
    </source>
</reference>
<dbReference type="RefSeq" id="WP_149459395.1">
    <property type="nucleotide sequence ID" value="NZ_SCWC02000005.1"/>
</dbReference>
<protein>
    <submittedName>
        <fullName evidence="1">Uncharacterized protein</fullName>
    </submittedName>
</protein>
<comment type="caution">
    <text evidence="1">The sequence shown here is derived from an EMBL/GenBank/DDBJ whole genome shotgun (WGS) entry which is preliminary data.</text>
</comment>
<organism evidence="1 2">
    <name type="scientific">Macrococcus equipercicus</name>
    <dbReference type="NCBI Taxonomy" id="69967"/>
    <lineage>
        <taxon>Bacteria</taxon>
        <taxon>Bacillati</taxon>
        <taxon>Bacillota</taxon>
        <taxon>Bacilli</taxon>
        <taxon>Bacillales</taxon>
        <taxon>Staphylococcaceae</taxon>
        <taxon>Macrococcus</taxon>
    </lineage>
</organism>
<dbReference type="EMBL" id="SCWC02000005">
    <property type="protein sequence ID" value="KAA1039136.1"/>
    <property type="molecule type" value="Genomic_DNA"/>
</dbReference>
<evidence type="ECO:0000313" key="1">
    <source>
        <dbReference type="EMBL" id="KAA1039136.1"/>
    </source>
</evidence>
<evidence type="ECO:0000313" key="2">
    <source>
        <dbReference type="Proteomes" id="UP000295735"/>
    </source>
</evidence>
<sequence>MKLFKVTFETHPTGNPLFLFHPCFYVEAPSINEAPKQAQKAFNLNPANIPLTREIVEIKVLTYKGVSEESIFRYEERGADAAEARWERLKGSLLNHKNTISVLRDMDSTIKYRLYSSILEEMQQLERGEDE</sequence>